<evidence type="ECO:0000313" key="1">
    <source>
        <dbReference type="EMBL" id="ACY85568.1"/>
    </source>
</evidence>
<dbReference type="EMBL" id="CP001135">
    <property type="protein sequence ID" value="ACY85568.1"/>
    <property type="molecule type" value="Genomic_DNA"/>
</dbReference>
<dbReference type="KEGG" id="etr:ETAE_2733"/>
<organism evidence="1 2">
    <name type="scientific">Edwardsiella piscicida</name>
    <dbReference type="NCBI Taxonomy" id="1263550"/>
    <lineage>
        <taxon>Bacteria</taxon>
        <taxon>Pseudomonadati</taxon>
        <taxon>Pseudomonadota</taxon>
        <taxon>Gammaproteobacteria</taxon>
        <taxon>Enterobacterales</taxon>
        <taxon>Hafniaceae</taxon>
        <taxon>Edwardsiella</taxon>
    </lineage>
</organism>
<dbReference type="Proteomes" id="UP000002634">
    <property type="component" value="Chromosome"/>
</dbReference>
<protein>
    <submittedName>
        <fullName evidence="1">Uncharacterized protein</fullName>
    </submittedName>
</protein>
<accession>A0AAU8P5L1</accession>
<gene>
    <name evidence="1" type="ordered locus">ETAE_2733</name>
</gene>
<keyword evidence="2" id="KW-1185">Reference proteome</keyword>
<sequence>MCYIPVKHPVFFDLNQFYLAWHFYHNSKFMFYINFDKNS</sequence>
<proteinExistence type="predicted"/>
<name>A0AAU8P5L1_EDWPI</name>
<evidence type="ECO:0000313" key="2">
    <source>
        <dbReference type="Proteomes" id="UP000002634"/>
    </source>
</evidence>
<reference evidence="1 2" key="1">
    <citation type="journal article" date="2009" name="PLoS ONE">
        <title>Genome sequence of the versatile fish pathogen Edwardsiella tarda provides insights into its adaptation to broad host ranges and intracellular niches.</title>
        <authorList>
            <person name="Wang Q."/>
            <person name="Yang M."/>
            <person name="Xiao J."/>
            <person name="Wu H."/>
            <person name="Wang X."/>
            <person name="Lv Y."/>
            <person name="Xu L."/>
            <person name="Zheng H."/>
            <person name="Wang S."/>
            <person name="Zhao G."/>
            <person name="Liu Q."/>
            <person name="Zhang Y."/>
        </authorList>
    </citation>
    <scope>NUCLEOTIDE SEQUENCE [LARGE SCALE GENOMIC DNA]</scope>
    <source>
        <strain evidence="2">EIB202 / CCTCC M208068</strain>
    </source>
</reference>
<dbReference type="AlphaFoldDB" id="A0AAU8P5L1"/>